<feature type="domain" description="Reverse transcriptase Ty1/copia-type" evidence="1">
    <location>
        <begin position="12"/>
        <end position="121"/>
    </location>
</feature>
<dbReference type="SUPFAM" id="SSF56672">
    <property type="entry name" value="DNA/RNA polymerases"/>
    <property type="match status" value="1"/>
</dbReference>
<organism evidence="2">
    <name type="scientific">Tanacetum cinerariifolium</name>
    <name type="common">Dalmatian daisy</name>
    <name type="synonym">Chrysanthemum cinerariifolium</name>
    <dbReference type="NCBI Taxonomy" id="118510"/>
    <lineage>
        <taxon>Eukaryota</taxon>
        <taxon>Viridiplantae</taxon>
        <taxon>Streptophyta</taxon>
        <taxon>Embryophyta</taxon>
        <taxon>Tracheophyta</taxon>
        <taxon>Spermatophyta</taxon>
        <taxon>Magnoliopsida</taxon>
        <taxon>eudicotyledons</taxon>
        <taxon>Gunneridae</taxon>
        <taxon>Pentapetalae</taxon>
        <taxon>asterids</taxon>
        <taxon>campanulids</taxon>
        <taxon>Asterales</taxon>
        <taxon>Asteraceae</taxon>
        <taxon>Asteroideae</taxon>
        <taxon>Anthemideae</taxon>
        <taxon>Anthemidinae</taxon>
        <taxon>Tanacetum</taxon>
    </lineage>
</organism>
<dbReference type="CDD" id="cd09272">
    <property type="entry name" value="RNase_HI_RT_Ty1"/>
    <property type="match status" value="1"/>
</dbReference>
<comment type="caution">
    <text evidence="2">The sequence shown here is derived from an EMBL/GenBank/DDBJ whole genome shotgun (WGS) entry which is preliminary data.</text>
</comment>
<dbReference type="AlphaFoldDB" id="A0A699IGL8"/>
<dbReference type="Pfam" id="PF07727">
    <property type="entry name" value="RVT_2"/>
    <property type="match status" value="1"/>
</dbReference>
<dbReference type="PANTHER" id="PTHR11439:SF461">
    <property type="entry name" value="OS10G0432200 PROTEIN"/>
    <property type="match status" value="1"/>
</dbReference>
<dbReference type="InterPro" id="IPR013103">
    <property type="entry name" value="RVT_2"/>
</dbReference>
<dbReference type="EMBL" id="BKCJ010288506">
    <property type="protein sequence ID" value="GEZ51643.1"/>
    <property type="molecule type" value="Genomic_DNA"/>
</dbReference>
<evidence type="ECO:0000313" key="2">
    <source>
        <dbReference type="EMBL" id="GEZ51643.1"/>
    </source>
</evidence>
<protein>
    <submittedName>
        <fullName evidence="2">Gag-Pol polyprotein</fullName>
    </submittedName>
</protein>
<dbReference type="InterPro" id="IPR043502">
    <property type="entry name" value="DNA/RNA_pol_sf"/>
</dbReference>
<proteinExistence type="predicted"/>
<accession>A0A699IGL8</accession>
<dbReference type="PANTHER" id="PTHR11439">
    <property type="entry name" value="GAG-POL-RELATED RETROTRANSPOSON"/>
    <property type="match status" value="1"/>
</dbReference>
<reference evidence="2" key="1">
    <citation type="journal article" date="2019" name="Sci. Rep.">
        <title>Draft genome of Tanacetum cinerariifolium, the natural source of mosquito coil.</title>
        <authorList>
            <person name="Yamashiro T."/>
            <person name="Shiraishi A."/>
            <person name="Satake H."/>
            <person name="Nakayama K."/>
        </authorList>
    </citation>
    <scope>NUCLEOTIDE SEQUENCE</scope>
</reference>
<gene>
    <name evidence="2" type="ORF">Tci_523616</name>
</gene>
<name>A0A699IGL8_TANCI</name>
<sequence length="276" mass="31589">MAEELTALYQTHTWDLVPLPLGKHAIVSRWVYKIKTKSDGSIERYKARLVAKGYSQEYGMDNEETFSPFLKMIIVQTLIAMACCCQWIISQLDVKNAFLNGDLNEEVYMRPPFNVPRQSGRVVSSVCYEKGLLRYSLGIEVASSPKGYLLSQSKYIADLFDRARMTDNKIVDIPLDGKYTPTDVSLLVLPLPFCRMLFYRFFGIFERFAFSWKSKKQDVVSRSSIEAGYRAMVVTNSEIVYLRWLLADMGVHITSPTPLYCNNRSAIRIVCNTVFS</sequence>
<evidence type="ECO:0000259" key="1">
    <source>
        <dbReference type="Pfam" id="PF07727"/>
    </source>
</evidence>